<keyword evidence="10" id="KW-1185">Reference proteome</keyword>
<evidence type="ECO:0000256" key="3">
    <source>
        <dbReference type="ARBA" id="ARBA00039658"/>
    </source>
</evidence>
<dbReference type="OrthoDB" id="775972at2759"/>
<dbReference type="Gene3D" id="3.30.70.270">
    <property type="match status" value="2"/>
</dbReference>
<dbReference type="InterPro" id="IPR043128">
    <property type="entry name" value="Rev_trsase/Diguanyl_cyclase"/>
</dbReference>
<dbReference type="GO" id="GO:0015074">
    <property type="term" value="P:DNA integration"/>
    <property type="evidence" value="ECO:0007669"/>
    <property type="project" value="InterPro"/>
</dbReference>
<dbReference type="InterPro" id="IPR001878">
    <property type="entry name" value="Znf_CCHC"/>
</dbReference>
<dbReference type="PROSITE" id="PS50158">
    <property type="entry name" value="ZF_CCHC"/>
    <property type="match status" value="1"/>
</dbReference>
<dbReference type="SUPFAM" id="SSF53098">
    <property type="entry name" value="Ribonuclease H-like"/>
    <property type="match status" value="1"/>
</dbReference>
<dbReference type="Pfam" id="PF00078">
    <property type="entry name" value="RVT_1"/>
    <property type="match status" value="1"/>
</dbReference>
<dbReference type="Gene3D" id="4.10.60.10">
    <property type="entry name" value="Zinc finger, CCHC-type"/>
    <property type="match status" value="1"/>
</dbReference>
<dbReference type="PROSITE" id="PS50994">
    <property type="entry name" value="INTEGRASE"/>
    <property type="match status" value="1"/>
</dbReference>
<dbReference type="InterPro" id="IPR043502">
    <property type="entry name" value="DNA/RNA_pol_sf"/>
</dbReference>
<comment type="caution">
    <text evidence="9">The sequence shown here is derived from an EMBL/GenBank/DDBJ whole genome shotgun (WGS) entry which is preliminary data.</text>
</comment>
<dbReference type="InterPro" id="IPR021109">
    <property type="entry name" value="Peptidase_aspartic_dom_sf"/>
</dbReference>
<dbReference type="EMBL" id="JAINUF010000007">
    <property type="protein sequence ID" value="KAJ8353395.1"/>
    <property type="molecule type" value="Genomic_DNA"/>
</dbReference>
<keyword evidence="4" id="KW-0862">Zinc</keyword>
<dbReference type="Pfam" id="PF00665">
    <property type="entry name" value="rve"/>
    <property type="match status" value="1"/>
</dbReference>
<dbReference type="PROSITE" id="PS50878">
    <property type="entry name" value="RT_POL"/>
    <property type="match status" value="1"/>
</dbReference>
<dbReference type="PANTHER" id="PTHR37984">
    <property type="entry name" value="PROTEIN CBG26694"/>
    <property type="match status" value="1"/>
</dbReference>
<dbReference type="InterPro" id="IPR012337">
    <property type="entry name" value="RNaseH-like_sf"/>
</dbReference>
<accession>A0A9Q1F8R8</accession>
<dbReference type="SUPFAM" id="SSF50630">
    <property type="entry name" value="Acid proteases"/>
    <property type="match status" value="1"/>
</dbReference>
<dbReference type="Gene3D" id="3.30.420.10">
    <property type="entry name" value="Ribonuclease H-like superfamily/Ribonuclease H"/>
    <property type="match status" value="1"/>
</dbReference>
<feature type="compositionally biased region" description="Low complexity" evidence="5">
    <location>
        <begin position="1080"/>
        <end position="1093"/>
    </location>
</feature>
<reference evidence="9" key="1">
    <citation type="journal article" date="2023" name="Science">
        <title>Genome structures resolve the early diversification of teleost fishes.</title>
        <authorList>
            <person name="Parey E."/>
            <person name="Louis A."/>
            <person name="Montfort J."/>
            <person name="Bouchez O."/>
            <person name="Roques C."/>
            <person name="Iampietro C."/>
            <person name="Lluch J."/>
            <person name="Castinel A."/>
            <person name="Donnadieu C."/>
            <person name="Desvignes T."/>
            <person name="Floi Bucao C."/>
            <person name="Jouanno E."/>
            <person name="Wen M."/>
            <person name="Mejri S."/>
            <person name="Dirks R."/>
            <person name="Jansen H."/>
            <person name="Henkel C."/>
            <person name="Chen W.J."/>
            <person name="Zahm M."/>
            <person name="Cabau C."/>
            <person name="Klopp C."/>
            <person name="Thompson A.W."/>
            <person name="Robinson-Rechavi M."/>
            <person name="Braasch I."/>
            <person name="Lecointre G."/>
            <person name="Bobe J."/>
            <person name="Postlethwait J.H."/>
            <person name="Berthelot C."/>
            <person name="Roest Crollius H."/>
            <person name="Guiguen Y."/>
        </authorList>
    </citation>
    <scope>NUCLEOTIDE SEQUENCE</scope>
    <source>
        <strain evidence="9">WJC10195</strain>
    </source>
</reference>
<dbReference type="InterPro" id="IPR041588">
    <property type="entry name" value="Integrase_H2C2"/>
</dbReference>
<comment type="similarity">
    <text evidence="1">Belongs to the beta type-B retroviral polymerase family. HERV class-II K(HML-2) pol subfamily.</text>
</comment>
<evidence type="ECO:0000256" key="2">
    <source>
        <dbReference type="ARBA" id="ARBA00012180"/>
    </source>
</evidence>
<name>A0A9Q1F8R8_SYNKA</name>
<dbReference type="InterPro" id="IPR000477">
    <property type="entry name" value="RT_dom"/>
</dbReference>
<proteinExistence type="inferred from homology"/>
<keyword evidence="4" id="KW-0479">Metal-binding</keyword>
<evidence type="ECO:0000259" key="8">
    <source>
        <dbReference type="PROSITE" id="PS50994"/>
    </source>
</evidence>
<dbReference type="InterPro" id="IPR050951">
    <property type="entry name" value="Retrovirus_Pol_polyprotein"/>
</dbReference>
<gene>
    <name evidence="9" type="ORF">SKAU_G00209620</name>
</gene>
<dbReference type="AlphaFoldDB" id="A0A9Q1F8R8"/>
<feature type="compositionally biased region" description="Basic and acidic residues" evidence="5">
    <location>
        <begin position="1109"/>
        <end position="1119"/>
    </location>
</feature>
<dbReference type="PANTHER" id="PTHR37984:SF13">
    <property type="entry name" value="RIBONUCLEASE H"/>
    <property type="match status" value="1"/>
</dbReference>
<evidence type="ECO:0000313" key="9">
    <source>
        <dbReference type="EMBL" id="KAJ8353395.1"/>
    </source>
</evidence>
<dbReference type="FunFam" id="1.10.340.70:FF:000003">
    <property type="entry name" value="Protein CBG25708"/>
    <property type="match status" value="1"/>
</dbReference>
<dbReference type="Pfam" id="PF17921">
    <property type="entry name" value="Integrase_H2C2"/>
    <property type="match status" value="1"/>
</dbReference>
<dbReference type="GO" id="GO:0008270">
    <property type="term" value="F:zinc ion binding"/>
    <property type="evidence" value="ECO:0007669"/>
    <property type="project" value="UniProtKB-KW"/>
</dbReference>
<dbReference type="Gene3D" id="3.10.10.10">
    <property type="entry name" value="HIV Type 1 Reverse Transcriptase, subunit A, domain 1"/>
    <property type="match status" value="1"/>
</dbReference>
<sequence>MKEHFNPKPSEIVQRFKFDSRTRKPNESVAEYVDELRRLAQDCNYGQSLPQMLRDRLVCGINDERVQRRLLSENDLTFENALKFALAMESAEKQAHDLQGKAACNSMHAHSSEAMAPHKRTENRAVGPMRDCYRCNGRHAPSECRFKEEKCHSCGKIGHIARACKNKRKSSESDTSKWHHSRAYRSRSHHVSEETDEAEDSEQAFSMYTVRCNYAKVKPITVDMTINDKNVEFELDTGCSITLMNESTFNVQWKKAEKPALMPTAIKLKTYTGENIKVLGVTEVNVQYQNQQKILPLYVVSGTGPSMLGRAWLEHIKIDWEEIKQVNVEELTLQQVLTRHENVFKDELGTLKGVKATIHVAPDATPRFFRPRSVPFAMRSKVEVEINRLLKEQIISPVKYSQWACPVVPILKPDGSIRLCGDYKLTVNRVSSLEQYPIPRIEDLFANLSGGQQFSKLDMSHAYAQILMDDESKKYLTVNTHKGMFTYNRLPFGVSSAPAVFQRTMEGLLQGIPMVAVYLDDILVSGASKEDHLRNLNEVLGRLEEAGLRLKRSKCQMLQSEVFYLGHKVDAQGLHPMEAKVKAIREAPPPSNVTELKAYLGLLNYYNRFLPNLSTLLTPMHQLLRKEVRWAVLLRAYEYRIVYKPGKDHSNADALSRPPVPERVEDDSLQGQVLMIDHMDDAPVNMSQIRKWTAKDTTLSLVHSYVLNGWPEVRDPRLRPYYTQRLELSARDGCVLWGARTVIPPQGRSILLKMLHQSHPGMSRMKGLARSYLWWPLMDEDIEKEVSLCLECQQNRKSPPNAPLHPWEWPEQPWSRIHVDYAGPFLGKMFLVIIDAHSKWMEVYPLNTSTTHTTIEKLRQCFAIHGLPQMLVSDNGSCFTSGEFSHFLKQNGIQHVTSAPFHPSSNGLVERAVQSFKEGMKKMRGDSIETRVSRFLFSYRITPQATTGLSPAEMLMSRRLRSAFDLLKPDLKGKIKQKQLIQKEQHDKTAKLRQFMPGEAVYARNYGLGPKWLPATVESPSGPVSYTVLLGNGQRMRRHVDQVRARHPEARQSSDRLVHLPEELDDHPVGAPVRLTANAEGEQQPPGKPQGPEVVTPEREDLPVPPPQEVRHSTRERHSPNYLKDYTTEIGFQ</sequence>
<feature type="compositionally biased region" description="Basic residues" evidence="5">
    <location>
        <begin position="178"/>
        <end position="189"/>
    </location>
</feature>
<evidence type="ECO:0000256" key="4">
    <source>
        <dbReference type="PROSITE-ProRule" id="PRU00047"/>
    </source>
</evidence>
<protein>
    <recommendedName>
        <fullName evidence="3">Gypsy retrotransposon integrase-like protein 1</fullName>
        <ecNumber evidence="2">3.1.26.4</ecNumber>
    </recommendedName>
</protein>
<evidence type="ECO:0000313" key="10">
    <source>
        <dbReference type="Proteomes" id="UP001152622"/>
    </source>
</evidence>
<dbReference type="FunFam" id="3.30.420.10:FF:000063">
    <property type="entry name" value="Retrovirus-related Pol polyprotein from transposon 297-like Protein"/>
    <property type="match status" value="1"/>
</dbReference>
<evidence type="ECO:0000256" key="1">
    <source>
        <dbReference type="ARBA" id="ARBA00010879"/>
    </source>
</evidence>
<dbReference type="GO" id="GO:0004523">
    <property type="term" value="F:RNA-DNA hybrid ribonuclease activity"/>
    <property type="evidence" value="ECO:0007669"/>
    <property type="project" value="UniProtKB-EC"/>
</dbReference>
<dbReference type="CDD" id="cd01647">
    <property type="entry name" value="RT_LTR"/>
    <property type="match status" value="1"/>
</dbReference>
<dbReference type="InterPro" id="IPR001584">
    <property type="entry name" value="Integrase_cat-core"/>
</dbReference>
<feature type="domain" description="Integrase catalytic" evidence="8">
    <location>
        <begin position="809"/>
        <end position="959"/>
    </location>
</feature>
<dbReference type="Proteomes" id="UP001152622">
    <property type="component" value="Chromosome 7"/>
</dbReference>
<dbReference type="SMART" id="SM00343">
    <property type="entry name" value="ZnF_C2HC"/>
    <property type="match status" value="1"/>
</dbReference>
<dbReference type="InterPro" id="IPR036397">
    <property type="entry name" value="RNaseH_sf"/>
</dbReference>
<dbReference type="GO" id="GO:0003676">
    <property type="term" value="F:nucleic acid binding"/>
    <property type="evidence" value="ECO:0007669"/>
    <property type="project" value="InterPro"/>
</dbReference>
<evidence type="ECO:0000259" key="6">
    <source>
        <dbReference type="PROSITE" id="PS50158"/>
    </source>
</evidence>
<dbReference type="Gene3D" id="2.40.70.10">
    <property type="entry name" value="Acid Proteases"/>
    <property type="match status" value="1"/>
</dbReference>
<evidence type="ECO:0000256" key="5">
    <source>
        <dbReference type="SAM" id="MobiDB-lite"/>
    </source>
</evidence>
<feature type="region of interest" description="Disordered" evidence="5">
    <location>
        <begin position="165"/>
        <end position="200"/>
    </location>
</feature>
<feature type="region of interest" description="Disordered" evidence="5">
    <location>
        <begin position="1078"/>
        <end position="1133"/>
    </location>
</feature>
<organism evidence="9 10">
    <name type="scientific">Synaphobranchus kaupii</name>
    <name type="common">Kaup's arrowtooth eel</name>
    <dbReference type="NCBI Taxonomy" id="118154"/>
    <lineage>
        <taxon>Eukaryota</taxon>
        <taxon>Metazoa</taxon>
        <taxon>Chordata</taxon>
        <taxon>Craniata</taxon>
        <taxon>Vertebrata</taxon>
        <taxon>Euteleostomi</taxon>
        <taxon>Actinopterygii</taxon>
        <taxon>Neopterygii</taxon>
        <taxon>Teleostei</taxon>
        <taxon>Anguilliformes</taxon>
        <taxon>Synaphobranchidae</taxon>
        <taxon>Synaphobranchus</taxon>
    </lineage>
</organism>
<dbReference type="Gene3D" id="1.10.340.70">
    <property type="match status" value="1"/>
</dbReference>
<dbReference type="EC" id="3.1.26.4" evidence="2"/>
<dbReference type="SUPFAM" id="SSF56672">
    <property type="entry name" value="DNA/RNA polymerases"/>
    <property type="match status" value="1"/>
</dbReference>
<evidence type="ECO:0000259" key="7">
    <source>
        <dbReference type="PROSITE" id="PS50878"/>
    </source>
</evidence>
<feature type="domain" description="CCHC-type" evidence="6">
    <location>
        <begin position="150"/>
        <end position="166"/>
    </location>
</feature>
<keyword evidence="4" id="KW-0863">Zinc-finger</keyword>
<feature type="domain" description="Reverse transcriptase" evidence="7">
    <location>
        <begin position="391"/>
        <end position="569"/>
    </location>
</feature>